<keyword evidence="2" id="KW-1185">Reference proteome</keyword>
<dbReference type="AlphaFoldDB" id="A2F0U8"/>
<dbReference type="PANTHER" id="PTHR45661">
    <property type="entry name" value="SURFACE ANTIGEN"/>
    <property type="match status" value="1"/>
</dbReference>
<dbReference type="SUPFAM" id="SSF52058">
    <property type="entry name" value="L domain-like"/>
    <property type="match status" value="3"/>
</dbReference>
<dbReference type="Gene3D" id="3.80.10.10">
    <property type="entry name" value="Ribonuclease Inhibitor"/>
    <property type="match status" value="4"/>
</dbReference>
<evidence type="ECO:0000313" key="1">
    <source>
        <dbReference type="EMBL" id="EAY01483.1"/>
    </source>
</evidence>
<organism evidence="1 2">
    <name type="scientific">Trichomonas vaginalis (strain ATCC PRA-98 / G3)</name>
    <dbReference type="NCBI Taxonomy" id="412133"/>
    <lineage>
        <taxon>Eukaryota</taxon>
        <taxon>Metamonada</taxon>
        <taxon>Parabasalia</taxon>
        <taxon>Trichomonadida</taxon>
        <taxon>Trichomonadidae</taxon>
        <taxon>Trichomonas</taxon>
    </lineage>
</organism>
<protein>
    <submittedName>
        <fullName evidence="1">Leucine Rich Repeat family protein</fullName>
    </submittedName>
</protein>
<dbReference type="KEGG" id="tva:4759308"/>
<gene>
    <name evidence="1" type="ORF">TVAG_345000</name>
</gene>
<dbReference type="InterPro" id="IPR053139">
    <property type="entry name" value="Surface_bspA-like"/>
</dbReference>
<accession>A2F0U8</accession>
<dbReference type="VEuPathDB" id="TrichDB:TVAG_345000"/>
<dbReference type="OrthoDB" id="6134357at2759"/>
<dbReference type="RefSeq" id="XP_001330279.1">
    <property type="nucleotide sequence ID" value="XM_001330244.1"/>
</dbReference>
<name>A2F0U8_TRIV3</name>
<evidence type="ECO:0000313" key="2">
    <source>
        <dbReference type="Proteomes" id="UP000001542"/>
    </source>
</evidence>
<dbReference type="EMBL" id="DS113566">
    <property type="protein sequence ID" value="EAY01483.1"/>
    <property type="molecule type" value="Genomic_DNA"/>
</dbReference>
<proteinExistence type="predicted"/>
<dbReference type="InParanoid" id="A2F0U8"/>
<dbReference type="InterPro" id="IPR026906">
    <property type="entry name" value="LRR_5"/>
</dbReference>
<dbReference type="STRING" id="5722.A2F0U8"/>
<dbReference type="InterPro" id="IPR032675">
    <property type="entry name" value="LRR_dom_sf"/>
</dbReference>
<dbReference type="Pfam" id="PF13306">
    <property type="entry name" value="LRR_5"/>
    <property type="match status" value="5"/>
</dbReference>
<reference evidence="1" key="2">
    <citation type="journal article" date="2007" name="Science">
        <title>Draft genome sequence of the sexually transmitted pathogen Trichomonas vaginalis.</title>
        <authorList>
            <person name="Carlton J.M."/>
            <person name="Hirt R.P."/>
            <person name="Silva J.C."/>
            <person name="Delcher A.L."/>
            <person name="Schatz M."/>
            <person name="Zhao Q."/>
            <person name="Wortman J.R."/>
            <person name="Bidwell S.L."/>
            <person name="Alsmark U.C.M."/>
            <person name="Besteiro S."/>
            <person name="Sicheritz-Ponten T."/>
            <person name="Noel C.J."/>
            <person name="Dacks J.B."/>
            <person name="Foster P.G."/>
            <person name="Simillion C."/>
            <person name="Van de Peer Y."/>
            <person name="Miranda-Saavedra D."/>
            <person name="Barton G.J."/>
            <person name="Westrop G.D."/>
            <person name="Mueller S."/>
            <person name="Dessi D."/>
            <person name="Fiori P.L."/>
            <person name="Ren Q."/>
            <person name="Paulsen I."/>
            <person name="Zhang H."/>
            <person name="Bastida-Corcuera F.D."/>
            <person name="Simoes-Barbosa A."/>
            <person name="Brown M.T."/>
            <person name="Hayes R.D."/>
            <person name="Mukherjee M."/>
            <person name="Okumura C.Y."/>
            <person name="Schneider R."/>
            <person name="Smith A.J."/>
            <person name="Vanacova S."/>
            <person name="Villalvazo M."/>
            <person name="Haas B.J."/>
            <person name="Pertea M."/>
            <person name="Feldblyum T.V."/>
            <person name="Utterback T.R."/>
            <person name="Shu C.L."/>
            <person name="Osoegawa K."/>
            <person name="de Jong P.J."/>
            <person name="Hrdy I."/>
            <person name="Horvathova L."/>
            <person name="Zubacova Z."/>
            <person name="Dolezal P."/>
            <person name="Malik S.B."/>
            <person name="Logsdon J.M. Jr."/>
            <person name="Henze K."/>
            <person name="Gupta A."/>
            <person name="Wang C.C."/>
            <person name="Dunne R.L."/>
            <person name="Upcroft J.A."/>
            <person name="Upcroft P."/>
            <person name="White O."/>
            <person name="Salzberg S.L."/>
            <person name="Tang P."/>
            <person name="Chiu C.-H."/>
            <person name="Lee Y.-S."/>
            <person name="Embley T.M."/>
            <person name="Coombs G.H."/>
            <person name="Mottram J.C."/>
            <person name="Tachezy J."/>
            <person name="Fraser-Liggett C.M."/>
            <person name="Johnson P.J."/>
        </authorList>
    </citation>
    <scope>NUCLEOTIDE SEQUENCE [LARGE SCALE GENOMIC DNA]</scope>
    <source>
        <strain evidence="1">G3</strain>
    </source>
</reference>
<dbReference type="VEuPathDB" id="TrichDB:TVAGG3_0592320"/>
<sequence>MKITTIPESCFAYCNKLTSVNLSPKLLYIKPASFYYCTSLTSIKLPDSLLEIGSDGYGPFSSASQLSRVDISENSQLRVIGDGSFSWDKLTYFYIPQNVTTIYGSAFSFCKIERFEIHPLNKNFKTDGTSLFSGDNNSTLIQRSAALTSGYVVPSYVTKLGDSAFATSSLPSITLHDKISFVGRYCFMSTGLSEFICNSIMTTIPFACFQGCTRLKKVVLTENITKLEIGAFRDCPSLSEINMPNSLTYIGERAFQNDISLLYLFILPNVNYIGPGAFGNCHKNLSVNTSLNTYCYFSDGMLIIDQQTVLSEYFGSDSKKDLHVPSTCNKINAYAFQKKQLKSMSFDNNPSLDVEYAAFQESTIQSISFPSGLKSLKQYAFLNYKSLISVTFPQDCKLSIISSNCFQNCNSLSVLTLPPSIRSIENYAFCGCKSIRDIGLQNTQLVSIGTKSFYQISLRTAILPSTVTSIDISTFEETSLTSFSTSCHSIPDGCCLSSPDLSSVTLSEGVELIGQRAFESCNIDEILLPKSISVISEFCFSNNELLSKFSISVNSSLFEVRSGCFVGCPLLKKITLFPDEGKLLFGNGALMTFDQTKLYTFLPSSDIRTFVVPMMMKYINPKSFYKCDKLVRVLFNGNYINTIGSGAFMGCKNLNFIFVSSPSIENIGIDAFSDCPNLDKCGTFSIPNELKSLFLSKGVKSISLKEDCVSDCRSVIANHCGHFSITQISVFISMIL</sequence>
<dbReference type="PANTHER" id="PTHR45661:SF3">
    <property type="entry name" value="IG-LIKE DOMAIN-CONTAINING PROTEIN"/>
    <property type="match status" value="1"/>
</dbReference>
<reference evidence="1" key="1">
    <citation type="submission" date="2006-10" db="EMBL/GenBank/DDBJ databases">
        <authorList>
            <person name="Amadeo P."/>
            <person name="Zhao Q."/>
            <person name="Wortman J."/>
            <person name="Fraser-Liggett C."/>
            <person name="Carlton J."/>
        </authorList>
    </citation>
    <scope>NUCLEOTIDE SEQUENCE</scope>
    <source>
        <strain evidence="1">G3</strain>
    </source>
</reference>
<dbReference type="Proteomes" id="UP000001542">
    <property type="component" value="Unassembled WGS sequence"/>
</dbReference>